<feature type="transmembrane region" description="Helical" evidence="8">
    <location>
        <begin position="382"/>
        <end position="408"/>
    </location>
</feature>
<protein>
    <recommendedName>
        <fullName evidence="3">acid phosphatase</fullName>
        <ecNumber evidence="3">3.1.3.2</ecNumber>
    </recommendedName>
</protein>
<evidence type="ECO:0000256" key="7">
    <source>
        <dbReference type="ARBA" id="ARBA00023180"/>
    </source>
</evidence>
<dbReference type="InterPro" id="IPR029033">
    <property type="entry name" value="His_PPase_superfam"/>
</dbReference>
<organism evidence="10 11">
    <name type="scientific">Trichogramma kaykai</name>
    <dbReference type="NCBI Taxonomy" id="54128"/>
    <lineage>
        <taxon>Eukaryota</taxon>
        <taxon>Metazoa</taxon>
        <taxon>Ecdysozoa</taxon>
        <taxon>Arthropoda</taxon>
        <taxon>Hexapoda</taxon>
        <taxon>Insecta</taxon>
        <taxon>Pterygota</taxon>
        <taxon>Neoptera</taxon>
        <taxon>Endopterygota</taxon>
        <taxon>Hymenoptera</taxon>
        <taxon>Apocrita</taxon>
        <taxon>Proctotrupomorpha</taxon>
        <taxon>Chalcidoidea</taxon>
        <taxon>Trichogrammatidae</taxon>
        <taxon>Trichogramma</taxon>
    </lineage>
</organism>
<keyword evidence="4 9" id="KW-0732">Signal</keyword>
<dbReference type="InterPro" id="IPR050645">
    <property type="entry name" value="Histidine_acid_phosphatase"/>
</dbReference>
<dbReference type="AlphaFoldDB" id="A0ABD2WYK6"/>
<dbReference type="Gene3D" id="3.40.50.1240">
    <property type="entry name" value="Phosphoglycerate mutase-like"/>
    <property type="match status" value="1"/>
</dbReference>
<dbReference type="SUPFAM" id="SSF53254">
    <property type="entry name" value="Phosphoglycerate mutase-like"/>
    <property type="match status" value="1"/>
</dbReference>
<evidence type="ECO:0000256" key="1">
    <source>
        <dbReference type="ARBA" id="ARBA00000032"/>
    </source>
</evidence>
<dbReference type="EMBL" id="JBJJXI010000061">
    <property type="protein sequence ID" value="KAL3397728.1"/>
    <property type="molecule type" value="Genomic_DNA"/>
</dbReference>
<proteinExistence type="inferred from homology"/>
<keyword evidence="7" id="KW-0325">Glycoprotein</keyword>
<evidence type="ECO:0000256" key="8">
    <source>
        <dbReference type="SAM" id="Phobius"/>
    </source>
</evidence>
<dbReference type="CDD" id="cd07061">
    <property type="entry name" value="HP_HAP_like"/>
    <property type="match status" value="1"/>
</dbReference>
<dbReference type="GO" id="GO:0003993">
    <property type="term" value="F:acid phosphatase activity"/>
    <property type="evidence" value="ECO:0007669"/>
    <property type="project" value="UniProtKB-EC"/>
</dbReference>
<dbReference type="EC" id="3.1.3.2" evidence="3"/>
<sequence>MRLLYIVWQLLLLQLSQLRLFDATTEDPLGKIIFANVLFRHGDRTPINPYPNDPYKNESSWPVPFGQLTNTGKHQHFLLGQWLRKRYADLLPEKYSPYEIYIRSTDVDRTLMSAEANLAGLYPPIDNEKWDLQQWMPIPVHTAPESEDSLLAGKKFCDKYSIELQKVLNSPEIKEIEENNAELFAYLSEKTGRKVSTLETVNYLYSILYIESLYKKKLPEWTSNVYPELLKPLAELSFTTQAYNKILQRFKSGPLLKEMINHMVLKSKNALTPDRKVWVYSAHDDTVANLMMTLNVFEPHCPPYAATLLVELRLHPIVGRAVTVSYKNSSDEPTLLTIPGCSTICPLAQFIRLTKSVVPTNWEKECLMDYENYQMGITTTNIIALLTVSVLMLTTLIMIIILFVYWLYKREYNQYYSKLSMEVA</sequence>
<evidence type="ECO:0000256" key="2">
    <source>
        <dbReference type="ARBA" id="ARBA00005375"/>
    </source>
</evidence>
<reference evidence="10 11" key="1">
    <citation type="journal article" date="2024" name="bioRxiv">
        <title>A reference genome for Trichogramma kaykai: A tiny desert-dwelling parasitoid wasp with competing sex-ratio distorters.</title>
        <authorList>
            <person name="Culotta J."/>
            <person name="Lindsey A.R."/>
        </authorList>
    </citation>
    <scope>NUCLEOTIDE SEQUENCE [LARGE SCALE GENOMIC DNA]</scope>
    <source>
        <strain evidence="10 11">KSX58</strain>
    </source>
</reference>
<comment type="similarity">
    <text evidence="2">Belongs to the histidine acid phosphatase family.</text>
</comment>
<keyword evidence="8" id="KW-0472">Membrane</keyword>
<dbReference type="Proteomes" id="UP001627154">
    <property type="component" value="Unassembled WGS sequence"/>
</dbReference>
<feature type="chain" id="PRO_5044867779" description="acid phosphatase" evidence="9">
    <location>
        <begin position="19"/>
        <end position="424"/>
    </location>
</feature>
<comment type="catalytic activity">
    <reaction evidence="1">
        <text>a phosphate monoester + H2O = an alcohol + phosphate</text>
        <dbReference type="Rhea" id="RHEA:15017"/>
        <dbReference type="ChEBI" id="CHEBI:15377"/>
        <dbReference type="ChEBI" id="CHEBI:30879"/>
        <dbReference type="ChEBI" id="CHEBI:43474"/>
        <dbReference type="ChEBI" id="CHEBI:67140"/>
        <dbReference type="EC" id="3.1.3.2"/>
    </reaction>
</comment>
<dbReference type="InterPro" id="IPR000560">
    <property type="entry name" value="His_Pase_clade-2"/>
</dbReference>
<evidence type="ECO:0000256" key="3">
    <source>
        <dbReference type="ARBA" id="ARBA00012646"/>
    </source>
</evidence>
<evidence type="ECO:0000256" key="4">
    <source>
        <dbReference type="ARBA" id="ARBA00022729"/>
    </source>
</evidence>
<dbReference type="PANTHER" id="PTHR11567:SF211">
    <property type="entry name" value="PROSTATIC ACID PHOSPHATASE"/>
    <property type="match status" value="1"/>
</dbReference>
<dbReference type="InterPro" id="IPR033379">
    <property type="entry name" value="Acid_Pase_AS"/>
</dbReference>
<keyword evidence="8" id="KW-0812">Transmembrane</keyword>
<evidence type="ECO:0000313" key="10">
    <source>
        <dbReference type="EMBL" id="KAL3397728.1"/>
    </source>
</evidence>
<name>A0ABD2WYK6_9HYME</name>
<comment type="caution">
    <text evidence="10">The sequence shown here is derived from an EMBL/GenBank/DDBJ whole genome shotgun (WGS) entry which is preliminary data.</text>
</comment>
<dbReference type="PROSITE" id="PS00616">
    <property type="entry name" value="HIS_ACID_PHOSPHAT_1"/>
    <property type="match status" value="1"/>
</dbReference>
<evidence type="ECO:0000313" key="11">
    <source>
        <dbReference type="Proteomes" id="UP001627154"/>
    </source>
</evidence>
<keyword evidence="11" id="KW-1185">Reference proteome</keyword>
<evidence type="ECO:0000256" key="5">
    <source>
        <dbReference type="ARBA" id="ARBA00022801"/>
    </source>
</evidence>
<gene>
    <name evidence="10" type="ORF">TKK_008484</name>
</gene>
<dbReference type="PANTHER" id="PTHR11567">
    <property type="entry name" value="ACID PHOSPHATASE-RELATED"/>
    <property type="match status" value="1"/>
</dbReference>
<keyword evidence="5" id="KW-0378">Hydrolase</keyword>
<keyword evidence="6" id="KW-1015">Disulfide bond</keyword>
<accession>A0ABD2WYK6</accession>
<evidence type="ECO:0000256" key="9">
    <source>
        <dbReference type="SAM" id="SignalP"/>
    </source>
</evidence>
<feature type="signal peptide" evidence="9">
    <location>
        <begin position="1"/>
        <end position="18"/>
    </location>
</feature>
<evidence type="ECO:0000256" key="6">
    <source>
        <dbReference type="ARBA" id="ARBA00023157"/>
    </source>
</evidence>
<dbReference type="Pfam" id="PF00328">
    <property type="entry name" value="His_Phos_2"/>
    <property type="match status" value="1"/>
</dbReference>
<keyword evidence="8" id="KW-1133">Transmembrane helix</keyword>